<evidence type="ECO:0000313" key="1">
    <source>
        <dbReference type="EMBL" id="JAH41648.1"/>
    </source>
</evidence>
<dbReference type="EMBL" id="GBXM01066929">
    <property type="protein sequence ID" value="JAH41648.1"/>
    <property type="molecule type" value="Transcribed_RNA"/>
</dbReference>
<organism evidence="1">
    <name type="scientific">Anguilla anguilla</name>
    <name type="common">European freshwater eel</name>
    <name type="synonym">Muraena anguilla</name>
    <dbReference type="NCBI Taxonomy" id="7936"/>
    <lineage>
        <taxon>Eukaryota</taxon>
        <taxon>Metazoa</taxon>
        <taxon>Chordata</taxon>
        <taxon>Craniata</taxon>
        <taxon>Vertebrata</taxon>
        <taxon>Euteleostomi</taxon>
        <taxon>Actinopterygii</taxon>
        <taxon>Neopterygii</taxon>
        <taxon>Teleostei</taxon>
        <taxon>Anguilliformes</taxon>
        <taxon>Anguillidae</taxon>
        <taxon>Anguilla</taxon>
    </lineage>
</organism>
<reference evidence="1" key="1">
    <citation type="submission" date="2014-11" db="EMBL/GenBank/DDBJ databases">
        <authorList>
            <person name="Amaro Gonzalez C."/>
        </authorList>
    </citation>
    <scope>NUCLEOTIDE SEQUENCE</scope>
</reference>
<accession>A0A0E9SM91</accession>
<sequence>MPFGLWAHIYNVNTFPCTATIPITGVVQRQVYGSQSVWREISPGGSV</sequence>
<name>A0A0E9SM91_ANGAN</name>
<proteinExistence type="predicted"/>
<protein>
    <submittedName>
        <fullName evidence="1">Uncharacterized protein</fullName>
    </submittedName>
</protein>
<reference evidence="1" key="2">
    <citation type="journal article" date="2015" name="Fish Shellfish Immunol.">
        <title>Early steps in the European eel (Anguilla anguilla)-Vibrio vulnificus interaction in the gills: Role of the RtxA13 toxin.</title>
        <authorList>
            <person name="Callol A."/>
            <person name="Pajuelo D."/>
            <person name="Ebbesson L."/>
            <person name="Teles M."/>
            <person name="MacKenzie S."/>
            <person name="Amaro C."/>
        </authorList>
    </citation>
    <scope>NUCLEOTIDE SEQUENCE</scope>
</reference>
<dbReference type="AlphaFoldDB" id="A0A0E9SM91"/>